<dbReference type="Pfam" id="PF15667">
    <property type="entry name" value="CMIP6"/>
    <property type="match status" value="1"/>
</dbReference>
<dbReference type="AlphaFoldDB" id="A0A812CDD2"/>
<gene>
    <name evidence="1" type="ORF">SPHA_37204</name>
</gene>
<evidence type="ECO:0000313" key="1">
    <source>
        <dbReference type="EMBL" id="CAE1271382.1"/>
    </source>
</evidence>
<sequence length="236" mass="27309">MATSSYIPTITRKKRVPSKYNPNTYRVVAYDENDEPTKYPEVSSDLREVDPLGVHVNNRPDMLFHSSQVLPYDLTDYRINKPQSKKCCFLRQNSRTLNEPVCFVDTKGQPIGHWIAPQLPPLRKTSPTYKSDTVFRKDFCGNKNEMYVTCTTSHGANVIQNTALNSFHVNNLQEKDVNVNEKISYEHCYDSRNDPNYPLRGKRQGSFVWTKCLPSATKNWSYFANYRMNVNNCESD</sequence>
<accession>A0A812CDD2</accession>
<reference evidence="1" key="1">
    <citation type="submission" date="2021-01" db="EMBL/GenBank/DDBJ databases">
        <authorList>
            <person name="Li R."/>
            <person name="Bekaert M."/>
        </authorList>
    </citation>
    <scope>NUCLEOTIDE SEQUENCE</scope>
    <source>
        <strain evidence="1">Farmed</strain>
    </source>
</reference>
<dbReference type="Proteomes" id="UP000597762">
    <property type="component" value="Unassembled WGS sequence"/>
</dbReference>
<organism evidence="1 2">
    <name type="scientific">Acanthosepion pharaonis</name>
    <name type="common">Pharaoh cuttlefish</name>
    <name type="synonym">Sepia pharaonis</name>
    <dbReference type="NCBI Taxonomy" id="158019"/>
    <lineage>
        <taxon>Eukaryota</taxon>
        <taxon>Metazoa</taxon>
        <taxon>Spiralia</taxon>
        <taxon>Lophotrochozoa</taxon>
        <taxon>Mollusca</taxon>
        <taxon>Cephalopoda</taxon>
        <taxon>Coleoidea</taxon>
        <taxon>Decapodiformes</taxon>
        <taxon>Sepiida</taxon>
        <taxon>Sepiina</taxon>
        <taxon>Sepiidae</taxon>
        <taxon>Acanthosepion</taxon>
    </lineage>
</organism>
<dbReference type="PANTHER" id="PTHR35087:SF1">
    <property type="entry name" value="RIKEN CDNA 4930505A04 GENE"/>
    <property type="match status" value="1"/>
</dbReference>
<keyword evidence="2" id="KW-1185">Reference proteome</keyword>
<evidence type="ECO:0000313" key="2">
    <source>
        <dbReference type="Proteomes" id="UP000597762"/>
    </source>
</evidence>
<dbReference type="InterPro" id="IPR031365">
    <property type="entry name" value="CMIP6"/>
</dbReference>
<dbReference type="EMBL" id="CAHIKZ030001654">
    <property type="protein sequence ID" value="CAE1271382.1"/>
    <property type="molecule type" value="Genomic_DNA"/>
</dbReference>
<comment type="caution">
    <text evidence="1">The sequence shown here is derived from an EMBL/GenBank/DDBJ whole genome shotgun (WGS) entry which is preliminary data.</text>
</comment>
<protein>
    <submittedName>
        <fullName evidence="1">Uncharacterized protein</fullName>
    </submittedName>
</protein>
<dbReference type="PANTHER" id="PTHR35087">
    <property type="entry name" value="SIMILAR TO HYPOTHETICAL PROTEIN FLJ40298"/>
    <property type="match status" value="1"/>
</dbReference>
<dbReference type="OrthoDB" id="9971371at2759"/>
<proteinExistence type="predicted"/>
<name>A0A812CDD2_ACAPH</name>